<name>A0ABR1QFB8_9PEZI</name>
<sequence>MNGYAGSKWTLSHEEKLLLIEERSMSDVESESGRMDMDQRFPAQRWLSTAKSFGKAFRISALTSVVIRSAIFLLPSFLHPSRNSRERLRGGDKLGPTAYLDGMRGLAALFVFFCHYFYTSFVIAEGWGHNDANYHFWKLPFVRLLFSGPSMVCIFFIISGYALSLKPLKQIRGRSFDGLLNTMTSFIFRRGFRLFLPTAASTFMVVCLLQLGAYEGTRDFAYDSDYVRNVAEHHPILQDTFSEQFLHWAGEMFNFLHFWGWEKFGGSTGYDVHLWTIPVEYRCSMVLFLTLIGLARLRTGARFACIAILMWFMLHNDRWEPLLFLVGTVLAELDIIRGAHSNAGSTSSSAGSAAASLLPFEEKESSSSPRPCKCRKAQGLAYVLLSVPALYLMSEPDAGPDGVLGWETLGALIPEYFSDRYRFWQMVGGALFVFCVARAPLWQRVFTTGPVQYLGRLSFAIYLMHGPVTHTLGYRVQRWAWTSVTGADTEVAFRSGAILAAAINIPTVLWAADIFARAVDAPIVRFTRWLETRVSITAEQR</sequence>
<feature type="domain" description="Acyltransferase 3" evidence="2">
    <location>
        <begin position="380"/>
        <end position="487"/>
    </location>
</feature>
<keyword evidence="1" id="KW-1133">Transmembrane helix</keyword>
<dbReference type="GO" id="GO:0016746">
    <property type="term" value="F:acyltransferase activity"/>
    <property type="evidence" value="ECO:0007669"/>
    <property type="project" value="UniProtKB-KW"/>
</dbReference>
<keyword evidence="4" id="KW-1185">Reference proteome</keyword>
<feature type="transmembrane region" description="Helical" evidence="1">
    <location>
        <begin position="194"/>
        <end position="214"/>
    </location>
</feature>
<keyword evidence="1" id="KW-0472">Membrane</keyword>
<reference evidence="3 4" key="1">
    <citation type="submission" date="2023-01" db="EMBL/GenBank/DDBJ databases">
        <title>Analysis of 21 Apiospora genomes using comparative genomics revels a genus with tremendous synthesis potential of carbohydrate active enzymes and secondary metabolites.</title>
        <authorList>
            <person name="Sorensen T."/>
        </authorList>
    </citation>
    <scope>NUCLEOTIDE SEQUENCE [LARGE SCALE GENOMIC DNA]</scope>
    <source>
        <strain evidence="3 4">CBS 24483</strain>
    </source>
</reference>
<dbReference type="InterPro" id="IPR002656">
    <property type="entry name" value="Acyl_transf_3_dom"/>
</dbReference>
<dbReference type="Pfam" id="PF01757">
    <property type="entry name" value="Acyl_transf_3"/>
    <property type="match status" value="2"/>
</dbReference>
<dbReference type="EMBL" id="JAQQWE010000005">
    <property type="protein sequence ID" value="KAK7952185.1"/>
    <property type="molecule type" value="Genomic_DNA"/>
</dbReference>
<dbReference type="PANTHER" id="PTHR23028:SF134">
    <property type="entry name" value="PUTATIVE (AFU_ORTHOLOGUE AFUA_4G08520)-RELATED"/>
    <property type="match status" value="1"/>
</dbReference>
<comment type="caution">
    <text evidence="3">The sequence shown here is derived from an EMBL/GenBank/DDBJ whole genome shotgun (WGS) entry which is preliminary data.</text>
</comment>
<keyword evidence="1" id="KW-0812">Transmembrane</keyword>
<organism evidence="3 4">
    <name type="scientific">Apiospora aurea</name>
    <dbReference type="NCBI Taxonomy" id="335848"/>
    <lineage>
        <taxon>Eukaryota</taxon>
        <taxon>Fungi</taxon>
        <taxon>Dikarya</taxon>
        <taxon>Ascomycota</taxon>
        <taxon>Pezizomycotina</taxon>
        <taxon>Sordariomycetes</taxon>
        <taxon>Xylariomycetidae</taxon>
        <taxon>Amphisphaeriales</taxon>
        <taxon>Apiosporaceae</taxon>
        <taxon>Apiospora</taxon>
    </lineage>
</organism>
<gene>
    <name evidence="3" type="ORF">PG986_007913</name>
</gene>
<accession>A0ABR1QFB8</accession>
<dbReference type="Proteomes" id="UP001391051">
    <property type="component" value="Unassembled WGS sequence"/>
</dbReference>
<evidence type="ECO:0000256" key="1">
    <source>
        <dbReference type="SAM" id="Phobius"/>
    </source>
</evidence>
<feature type="transmembrane region" description="Helical" evidence="1">
    <location>
        <begin position="56"/>
        <end position="78"/>
    </location>
</feature>
<protein>
    <submittedName>
        <fullName evidence="3">Acyltransferase</fullName>
    </submittedName>
</protein>
<dbReference type="GeneID" id="92077197"/>
<keyword evidence="3" id="KW-0012">Acyltransferase</keyword>
<evidence type="ECO:0000313" key="3">
    <source>
        <dbReference type="EMBL" id="KAK7952185.1"/>
    </source>
</evidence>
<evidence type="ECO:0000313" key="4">
    <source>
        <dbReference type="Proteomes" id="UP001391051"/>
    </source>
</evidence>
<dbReference type="InterPro" id="IPR050879">
    <property type="entry name" value="Acyltransferase_3"/>
</dbReference>
<feature type="transmembrane region" description="Helical" evidence="1">
    <location>
        <begin position="106"/>
        <end position="124"/>
    </location>
</feature>
<proteinExistence type="predicted"/>
<feature type="transmembrane region" description="Helical" evidence="1">
    <location>
        <begin position="144"/>
        <end position="165"/>
    </location>
</feature>
<dbReference type="RefSeq" id="XP_066700247.1">
    <property type="nucleotide sequence ID" value="XM_066844135.1"/>
</dbReference>
<dbReference type="PANTHER" id="PTHR23028">
    <property type="entry name" value="ACETYLTRANSFERASE"/>
    <property type="match status" value="1"/>
</dbReference>
<evidence type="ECO:0000259" key="2">
    <source>
        <dbReference type="Pfam" id="PF01757"/>
    </source>
</evidence>
<keyword evidence="3" id="KW-0808">Transferase</keyword>
<feature type="domain" description="Acyltransferase 3" evidence="2">
    <location>
        <begin position="98"/>
        <end position="313"/>
    </location>
</feature>